<organism evidence="1 2">
    <name type="scientific">Exiguobacterium sp. (strain ATCC BAA-1283 / AT1b)</name>
    <dbReference type="NCBI Taxonomy" id="360911"/>
    <lineage>
        <taxon>Bacteria</taxon>
        <taxon>Bacillati</taxon>
        <taxon>Bacillota</taxon>
        <taxon>Bacilli</taxon>
        <taxon>Bacillales</taxon>
        <taxon>Bacillales Family XII. Incertae Sedis</taxon>
        <taxon>Exiguobacterium</taxon>
    </lineage>
</organism>
<dbReference type="InterPro" id="IPR047907">
    <property type="entry name" value="CD1375-like"/>
</dbReference>
<dbReference type="Proteomes" id="UP000000716">
    <property type="component" value="Chromosome"/>
</dbReference>
<reference evidence="1 2" key="1">
    <citation type="journal article" date="2011" name="J. Bacteriol.">
        <title>Complete genome sequence of the Thermophilic Bacterium Exiguobacterium sp. AT1b.</title>
        <authorList>
            <person name="Vishnivetskaya T.A."/>
            <person name="Lucas S."/>
            <person name="Copeland A."/>
            <person name="Lapidus A."/>
            <person name="Glavina Del Rio T."/>
            <person name="Dalin E."/>
            <person name="Tice H."/>
            <person name="Bruce D.C."/>
            <person name="Goodwin L.A."/>
            <person name="Pitluck S."/>
            <person name="Saunders E."/>
            <person name="Brettin T."/>
            <person name="Detter C."/>
            <person name="Han C."/>
            <person name="Larimer F."/>
            <person name="Land M.L."/>
            <person name="Hauser L.J."/>
            <person name="Kyrpides N.C."/>
            <person name="Ovchinnikova G."/>
            <person name="Kathariou S."/>
            <person name="Ramaley R.F."/>
            <person name="Rodrigues D.F."/>
            <person name="Hendrix C."/>
            <person name="Richardson P."/>
            <person name="Tiedje J.M."/>
        </authorList>
    </citation>
    <scope>NUCLEOTIDE SEQUENCE [LARGE SCALE GENOMIC DNA]</scope>
    <source>
        <strain evidence="2">ATCC BAA-1283 / AT1b</strain>
    </source>
</reference>
<dbReference type="AlphaFoldDB" id="C4L141"/>
<dbReference type="EMBL" id="CP001615">
    <property type="protein sequence ID" value="ACQ68987.1"/>
    <property type="molecule type" value="Genomic_DNA"/>
</dbReference>
<evidence type="ECO:0000313" key="1">
    <source>
        <dbReference type="EMBL" id="ACQ68987.1"/>
    </source>
</evidence>
<dbReference type="KEGG" id="eat:EAT1b_0052"/>
<dbReference type="NCBIfam" id="NF040910">
    <property type="entry name" value="CD1375_fam"/>
    <property type="match status" value="1"/>
</dbReference>
<sequence length="43" mass="4869">MNAMIPIYAELVKAGRRKLTDVPEHLRDAVQTEMEKSHEDASS</sequence>
<name>C4L141_EXISA</name>
<gene>
    <name evidence="1" type="ordered locus">EAT1b_0052</name>
</gene>
<accession>C4L141</accession>
<keyword evidence="2" id="KW-1185">Reference proteome</keyword>
<dbReference type="RefSeq" id="WP_012726106.1">
    <property type="nucleotide sequence ID" value="NC_012673.1"/>
</dbReference>
<evidence type="ECO:0000313" key="2">
    <source>
        <dbReference type="Proteomes" id="UP000000716"/>
    </source>
</evidence>
<dbReference type="STRING" id="360911.EAT1b_0052"/>
<protein>
    <submittedName>
        <fullName evidence="1">Uncharacterized protein</fullName>
    </submittedName>
</protein>
<proteinExistence type="predicted"/>
<dbReference type="HOGENOM" id="CLU_3233825_0_0_9"/>